<evidence type="ECO:0000313" key="6">
    <source>
        <dbReference type="EMBL" id="OHT51936.1"/>
    </source>
</evidence>
<dbReference type="Pfam" id="PF13305">
    <property type="entry name" value="TetR_C_33"/>
    <property type="match status" value="1"/>
</dbReference>
<dbReference type="SUPFAM" id="SSF46689">
    <property type="entry name" value="Homeodomain-like"/>
    <property type="match status" value="1"/>
</dbReference>
<dbReference type="EMBL" id="MLHW01000009">
    <property type="protein sequence ID" value="OHT51936.1"/>
    <property type="molecule type" value="Genomic_DNA"/>
</dbReference>
<reference evidence="10 11" key="2">
    <citation type="submission" date="2016-10" db="EMBL/GenBank/DDBJ databases">
        <title>Evaluation of Human, Veterinary and Environmental Mycobacterium chelonae Isolates by Core Genome Phylogenomic Analysis, Targeted Gene Comparison, and Anti-microbial Susceptibility Patterns: A Tale of Mistaken Identities.</title>
        <authorList>
            <person name="Fogelson S.B."/>
            <person name="Camus A.C."/>
            <person name="Lorenz W."/>
            <person name="Vasireddy R."/>
            <person name="Vasireddy S."/>
            <person name="Smith T."/>
            <person name="Brown-Elliott B.A."/>
            <person name="Wallace R.J.Jr."/>
            <person name="Hasan N.A."/>
            <person name="Reischl U."/>
            <person name="Sanchez S."/>
        </authorList>
    </citation>
    <scope>NUCLEOTIDE SEQUENCE [LARGE SCALE GENOMIC DNA]</scope>
    <source>
        <strain evidence="7 11">15515</strain>
        <strain evidence="8 10">15518</strain>
    </source>
</reference>
<keyword evidence="2 4" id="KW-0238">DNA-binding</keyword>
<sequence length="218" mass="24290">MDDENNATAPRKRLPRGQGWLLRQQIIDTAMDLIRRSGEARAPSARELTRALGITAPSFYRHFSSTDELADALCSRYFEQLGEALQRATSNIAAGVERLHTLGLAYVRFAAQNPLMYRFATTRPPRRGIESDEILNSSAFLHLRGVVQELVDEELFPPGNTLEPALQLWATTHGVASLLVTRPQLPWGEQESFASRTLYTAYLGHVAADAPDRMRGAE</sequence>
<name>A0A1S1KAE3_MYCCH</name>
<dbReference type="InterPro" id="IPR025996">
    <property type="entry name" value="MT1864/Rv1816-like_C"/>
</dbReference>
<gene>
    <name evidence="6" type="ORF">BKG62_14050</name>
    <name evidence="7" type="ORF">BKG82_10565</name>
    <name evidence="8" type="ORF">BKG84_13615</name>
    <name evidence="9" type="ORF">FJK96_23750</name>
</gene>
<evidence type="ECO:0000256" key="1">
    <source>
        <dbReference type="ARBA" id="ARBA00023015"/>
    </source>
</evidence>
<evidence type="ECO:0000259" key="5">
    <source>
        <dbReference type="PROSITE" id="PS50977"/>
    </source>
</evidence>
<dbReference type="Proteomes" id="UP000179441">
    <property type="component" value="Unassembled WGS sequence"/>
</dbReference>
<evidence type="ECO:0000256" key="2">
    <source>
        <dbReference type="ARBA" id="ARBA00023125"/>
    </source>
</evidence>
<dbReference type="InterPro" id="IPR009057">
    <property type="entry name" value="Homeodomain-like_sf"/>
</dbReference>
<dbReference type="Gene3D" id="1.10.357.10">
    <property type="entry name" value="Tetracycline Repressor, domain 2"/>
    <property type="match status" value="1"/>
</dbReference>
<dbReference type="PANTHER" id="PTHR30055">
    <property type="entry name" value="HTH-TYPE TRANSCRIPTIONAL REGULATOR RUTR"/>
    <property type="match status" value="1"/>
</dbReference>
<feature type="domain" description="HTH tetR-type" evidence="5">
    <location>
        <begin position="20"/>
        <end position="81"/>
    </location>
</feature>
<dbReference type="EMBL" id="MLIS01000001">
    <property type="protein sequence ID" value="OHU79272.1"/>
    <property type="molecule type" value="Genomic_DNA"/>
</dbReference>
<reference evidence="6 12" key="1">
    <citation type="submission" date="2016-10" db="EMBL/GenBank/DDBJ databases">
        <title>Evaluation of Human, Animal and Environmental Mycobacterium chelonae Isolates by Core Genome Phylogenomic Analysis, Targeted Gene Comparison, and Anti-microbial Susceptibility Patterns: A Tale of Mistaken Identities.</title>
        <authorList>
            <person name="Fogelson S.B."/>
            <person name="Camus A.C."/>
            <person name="Lorenz W."/>
            <person name="Vasireddy R."/>
            <person name="Vasireddy S."/>
            <person name="Smith T."/>
            <person name="Brown-Elliott B.A."/>
            <person name="Wallace R.J.Jr."/>
            <person name="Hasan N.A."/>
            <person name="Reischl U."/>
            <person name="Sanchez S."/>
        </authorList>
    </citation>
    <scope>NUCLEOTIDE SEQUENCE [LARGE SCALE GENOMIC DNA]</scope>
    <source>
        <strain evidence="6 12">42895</strain>
    </source>
</reference>
<organism evidence="8 10">
    <name type="scientific">Mycobacteroides chelonae</name>
    <name type="common">Mycobacterium chelonae</name>
    <dbReference type="NCBI Taxonomy" id="1774"/>
    <lineage>
        <taxon>Bacteria</taxon>
        <taxon>Bacillati</taxon>
        <taxon>Actinomycetota</taxon>
        <taxon>Actinomycetes</taxon>
        <taxon>Mycobacteriales</taxon>
        <taxon>Mycobacteriaceae</taxon>
        <taxon>Mycobacteroides</taxon>
    </lineage>
</organism>
<dbReference type="RefSeq" id="WP_030097344.1">
    <property type="nucleotide sequence ID" value="NZ_BSAK01000007.1"/>
</dbReference>
<dbReference type="InterPro" id="IPR036271">
    <property type="entry name" value="Tet_transcr_reg_TetR-rel_C_sf"/>
</dbReference>
<evidence type="ECO:0000313" key="10">
    <source>
        <dbReference type="Proteomes" id="UP000179441"/>
    </source>
</evidence>
<dbReference type="InterPro" id="IPR001647">
    <property type="entry name" value="HTH_TetR"/>
</dbReference>
<evidence type="ECO:0000313" key="9">
    <source>
        <dbReference type="EMBL" id="QDF72872.1"/>
    </source>
</evidence>
<feature type="DNA-binding region" description="H-T-H motif" evidence="4">
    <location>
        <begin position="44"/>
        <end position="63"/>
    </location>
</feature>
<dbReference type="Pfam" id="PF00440">
    <property type="entry name" value="TetR_N"/>
    <property type="match status" value="1"/>
</dbReference>
<dbReference type="EMBL" id="MLIQ01000013">
    <property type="protein sequence ID" value="OHU58050.1"/>
    <property type="molecule type" value="Genomic_DNA"/>
</dbReference>
<dbReference type="GO" id="GO:0003700">
    <property type="term" value="F:DNA-binding transcription factor activity"/>
    <property type="evidence" value="ECO:0007669"/>
    <property type="project" value="TreeGrafter"/>
</dbReference>
<evidence type="ECO:0000313" key="8">
    <source>
        <dbReference type="EMBL" id="OHU79272.1"/>
    </source>
</evidence>
<reference evidence="9 13" key="3">
    <citation type="submission" date="2019-06" db="EMBL/GenBank/DDBJ databases">
        <title>Whole geneome sequnce of Mycobacteroides chelonae M77 isolated from bovine milk from Meghalaya, India.</title>
        <authorList>
            <person name="Vise E."/>
            <person name="Das S."/>
            <person name="Garg A."/>
            <person name="Ghatak S."/>
            <person name="Shakuntala I."/>
            <person name="Milton A.A.P."/>
            <person name="Karam A."/>
            <person name="Sanjukta R."/>
            <person name="Puro K."/>
            <person name="Sen A."/>
        </authorList>
    </citation>
    <scope>NUCLEOTIDE SEQUENCE [LARGE SCALE GENOMIC DNA]</scope>
    <source>
        <strain evidence="9 13">M77</strain>
    </source>
</reference>
<dbReference type="AlphaFoldDB" id="A0A1S1KAE3"/>
<evidence type="ECO:0000313" key="12">
    <source>
        <dbReference type="Proteomes" id="UP000180113"/>
    </source>
</evidence>
<dbReference type="Proteomes" id="UP000317728">
    <property type="component" value="Chromosome"/>
</dbReference>
<dbReference type="InterPro" id="IPR050109">
    <property type="entry name" value="HTH-type_TetR-like_transc_reg"/>
</dbReference>
<dbReference type="PROSITE" id="PS50977">
    <property type="entry name" value="HTH_TETR_2"/>
    <property type="match status" value="1"/>
</dbReference>
<proteinExistence type="predicted"/>
<dbReference type="Proteomes" id="UP000180043">
    <property type="component" value="Unassembled WGS sequence"/>
</dbReference>
<evidence type="ECO:0000313" key="7">
    <source>
        <dbReference type="EMBL" id="OHU58050.1"/>
    </source>
</evidence>
<dbReference type="GO" id="GO:0000976">
    <property type="term" value="F:transcription cis-regulatory region binding"/>
    <property type="evidence" value="ECO:0007669"/>
    <property type="project" value="TreeGrafter"/>
</dbReference>
<evidence type="ECO:0000313" key="11">
    <source>
        <dbReference type="Proteomes" id="UP000180043"/>
    </source>
</evidence>
<dbReference type="PANTHER" id="PTHR30055:SF234">
    <property type="entry name" value="HTH-TYPE TRANSCRIPTIONAL REGULATOR BETI"/>
    <property type="match status" value="1"/>
</dbReference>
<dbReference type="EMBL" id="CP041150">
    <property type="protein sequence ID" value="QDF72872.1"/>
    <property type="molecule type" value="Genomic_DNA"/>
</dbReference>
<dbReference type="SUPFAM" id="SSF48498">
    <property type="entry name" value="Tetracyclin repressor-like, C-terminal domain"/>
    <property type="match status" value="1"/>
</dbReference>
<protein>
    <submittedName>
        <fullName evidence="8">TetR family transcriptional regulator</fullName>
    </submittedName>
    <submittedName>
        <fullName evidence="9">TetR/AcrR family transcriptional regulator</fullName>
    </submittedName>
</protein>
<evidence type="ECO:0000256" key="3">
    <source>
        <dbReference type="ARBA" id="ARBA00023163"/>
    </source>
</evidence>
<dbReference type="Proteomes" id="UP000180113">
    <property type="component" value="Unassembled WGS sequence"/>
</dbReference>
<keyword evidence="1" id="KW-0805">Transcription regulation</keyword>
<keyword evidence="10" id="KW-1185">Reference proteome</keyword>
<evidence type="ECO:0000256" key="4">
    <source>
        <dbReference type="PROSITE-ProRule" id="PRU00335"/>
    </source>
</evidence>
<accession>A0A1S1KAE3</accession>
<keyword evidence="3" id="KW-0804">Transcription</keyword>
<evidence type="ECO:0000313" key="13">
    <source>
        <dbReference type="Proteomes" id="UP000317728"/>
    </source>
</evidence>